<feature type="domain" description="Cyanobacterial TRADD-N associated 2 transmembrane" evidence="2">
    <location>
        <begin position="71"/>
        <end position="141"/>
    </location>
</feature>
<name>A0ABV1QFI4_STRMI</name>
<keyword evidence="1" id="KW-0472">Membrane</keyword>
<keyword evidence="1" id="KW-1133">Transmembrane helix</keyword>
<comment type="caution">
    <text evidence="3">The sequence shown here is derived from an EMBL/GenBank/DDBJ whole genome shotgun (WGS) entry which is preliminary data.</text>
</comment>
<dbReference type="InterPro" id="IPR048567">
    <property type="entry name" value="CyanoTRADDas_TM"/>
</dbReference>
<dbReference type="Proteomes" id="UP001456562">
    <property type="component" value="Unassembled WGS sequence"/>
</dbReference>
<sequence>MPFPFLIEFLVGVLAALGVPSLSSLFVGRRIEKEVDELGPEPPETVDSSGVPVGPLERDFQKMLRKYYGHGLTAARINLTTSVSFSVLGGLVLLGGAGMAVWKAETTGEFYAAIVTSVAGLVMSVVATLFHRRADKALAHLTTQTRNLRVDMAVERDARQAVALLEKVQNPALKAQLEAALILKFAKAEVPELAGINWNGVPSSNGFEVPAPASASPN</sequence>
<gene>
    <name evidence="3" type="ORF">ABR748_38065</name>
</gene>
<keyword evidence="1" id="KW-0812">Transmembrane</keyword>
<feature type="transmembrane region" description="Helical" evidence="1">
    <location>
        <begin position="6"/>
        <end position="27"/>
    </location>
</feature>
<evidence type="ECO:0000313" key="3">
    <source>
        <dbReference type="EMBL" id="MER0429930.1"/>
    </source>
</evidence>
<dbReference type="RefSeq" id="WP_350241995.1">
    <property type="nucleotide sequence ID" value="NZ_JBEJUE010000082.1"/>
</dbReference>
<feature type="transmembrane region" description="Helical" evidence="1">
    <location>
        <begin position="110"/>
        <end position="130"/>
    </location>
</feature>
<keyword evidence="4" id="KW-1185">Reference proteome</keyword>
<evidence type="ECO:0000256" key="1">
    <source>
        <dbReference type="SAM" id="Phobius"/>
    </source>
</evidence>
<dbReference type="Pfam" id="PF20712">
    <property type="entry name" value="CyanoTRADDas_TM"/>
    <property type="match status" value="1"/>
</dbReference>
<evidence type="ECO:0000313" key="4">
    <source>
        <dbReference type="Proteomes" id="UP001456562"/>
    </source>
</evidence>
<reference evidence="3 4" key="1">
    <citation type="submission" date="2024-01" db="EMBL/GenBank/DDBJ databases">
        <title>Metagenomic exploration of the rhizosphere soil microbial community and their significance in facilitating the development of wild simulated ginseng.</title>
        <authorList>
            <person name="Huang J."/>
        </authorList>
    </citation>
    <scope>NUCLEOTIDE SEQUENCE [LARGE SCALE GENOMIC DNA]</scope>
    <source>
        <strain evidence="3 4">WY141</strain>
    </source>
</reference>
<organism evidence="3 4">
    <name type="scientific">Streptomyces microflavus</name>
    <name type="common">Streptomyces lipmanii</name>
    <dbReference type="NCBI Taxonomy" id="1919"/>
    <lineage>
        <taxon>Bacteria</taxon>
        <taxon>Bacillati</taxon>
        <taxon>Actinomycetota</taxon>
        <taxon>Actinomycetes</taxon>
        <taxon>Kitasatosporales</taxon>
        <taxon>Streptomycetaceae</taxon>
        <taxon>Streptomyces</taxon>
    </lineage>
</organism>
<dbReference type="EMBL" id="JBEJUE010000082">
    <property type="protein sequence ID" value="MER0429930.1"/>
    <property type="molecule type" value="Genomic_DNA"/>
</dbReference>
<proteinExistence type="predicted"/>
<accession>A0ABV1QFI4</accession>
<evidence type="ECO:0000259" key="2">
    <source>
        <dbReference type="Pfam" id="PF20712"/>
    </source>
</evidence>
<protein>
    <recommendedName>
        <fullName evidence="2">Cyanobacterial TRADD-N associated 2 transmembrane domain-containing protein</fullName>
    </recommendedName>
</protein>